<evidence type="ECO:0000256" key="1">
    <source>
        <dbReference type="SAM" id="MobiDB-lite"/>
    </source>
</evidence>
<feature type="non-terminal residue" evidence="2">
    <location>
        <position position="124"/>
    </location>
</feature>
<dbReference type="EMBL" id="CADCTP010000040">
    <property type="protein sequence ID" value="CAA9219460.1"/>
    <property type="molecule type" value="Genomic_DNA"/>
</dbReference>
<dbReference type="AlphaFoldDB" id="A0A6J4HAR7"/>
<organism evidence="2">
    <name type="scientific">uncultured Mycobacteriales bacterium</name>
    <dbReference type="NCBI Taxonomy" id="581187"/>
    <lineage>
        <taxon>Bacteria</taxon>
        <taxon>Bacillati</taxon>
        <taxon>Actinomycetota</taxon>
        <taxon>Actinomycetes</taxon>
        <taxon>Mycobacteriales</taxon>
        <taxon>environmental samples</taxon>
    </lineage>
</organism>
<gene>
    <name evidence="2" type="ORF">AVDCRST_MAG41-435</name>
</gene>
<reference evidence="2" key="1">
    <citation type="submission" date="2020-02" db="EMBL/GenBank/DDBJ databases">
        <authorList>
            <person name="Meier V. D."/>
        </authorList>
    </citation>
    <scope>NUCLEOTIDE SEQUENCE</scope>
    <source>
        <strain evidence="2">AVDCRST_MAG41</strain>
    </source>
</reference>
<sequence length="124" mass="12733">MTMSAPAATDRAFWAAVAERSPFVLPAAWAPPPGAGGPAGEWREAAVPFADLLAGLADLADRADRADLATVLLAAHLTVLGQLTPDQAARSDLLGPVGAGDGPPRPVPVPVRREPATWRELVAA</sequence>
<evidence type="ECO:0000313" key="2">
    <source>
        <dbReference type="EMBL" id="CAA9219460.1"/>
    </source>
</evidence>
<proteinExistence type="predicted"/>
<accession>A0A6J4HAR7</accession>
<feature type="region of interest" description="Disordered" evidence="1">
    <location>
        <begin position="90"/>
        <end position="116"/>
    </location>
</feature>
<name>A0A6J4HAR7_9ACTN</name>
<protein>
    <submittedName>
        <fullName evidence="2">Uncharacterized protein</fullName>
    </submittedName>
</protein>